<keyword evidence="2" id="KW-0645">Protease</keyword>
<dbReference type="OrthoDB" id="10253408at2759"/>
<feature type="domain" description="Cathepsin propeptide inhibitor" evidence="10">
    <location>
        <begin position="8"/>
        <end position="64"/>
    </location>
</feature>
<gene>
    <name evidence="11" type="ORF">MICPUCDRAFT_14932</name>
</gene>
<dbReference type="PRINTS" id="PR00705">
    <property type="entry name" value="PAPAIN"/>
</dbReference>
<dbReference type="EMBL" id="GG663737">
    <property type="protein sequence ID" value="EEH58872.1"/>
    <property type="molecule type" value="Genomic_DNA"/>
</dbReference>
<dbReference type="SMART" id="SM00645">
    <property type="entry name" value="Pept_C1"/>
    <property type="match status" value="1"/>
</dbReference>
<organism evidence="12">
    <name type="scientific">Micromonas pusilla (strain CCMP1545)</name>
    <name type="common">Picoplanktonic green alga</name>
    <dbReference type="NCBI Taxonomy" id="564608"/>
    <lineage>
        <taxon>Eukaryota</taxon>
        <taxon>Viridiplantae</taxon>
        <taxon>Chlorophyta</taxon>
        <taxon>Mamiellophyceae</taxon>
        <taxon>Mamiellales</taxon>
        <taxon>Mamiellaceae</taxon>
        <taxon>Micromonas</taxon>
    </lineage>
</organism>
<dbReference type="eggNOG" id="KOG1542">
    <property type="taxonomic scope" value="Eukaryota"/>
</dbReference>
<dbReference type="InterPro" id="IPR038765">
    <property type="entry name" value="Papain-like_cys_pep_sf"/>
</dbReference>
<dbReference type="InterPro" id="IPR039417">
    <property type="entry name" value="Peptidase_C1A_papain-like"/>
</dbReference>
<dbReference type="SMART" id="SM00848">
    <property type="entry name" value="Inhibitor_I29"/>
    <property type="match status" value="1"/>
</dbReference>
<keyword evidence="4" id="KW-0378">Hydrolase</keyword>
<dbReference type="InterPro" id="IPR013128">
    <property type="entry name" value="Peptidase_C1A"/>
</dbReference>
<dbReference type="InterPro" id="IPR025661">
    <property type="entry name" value="Pept_asp_AS"/>
</dbReference>
<dbReference type="PROSITE" id="PS00639">
    <property type="entry name" value="THIOL_PROTEASE_HIS"/>
    <property type="match status" value="1"/>
</dbReference>
<dbReference type="PANTHER" id="PTHR12411">
    <property type="entry name" value="CYSTEINE PROTEASE FAMILY C1-RELATED"/>
    <property type="match status" value="1"/>
</dbReference>
<dbReference type="PROSITE" id="PS00640">
    <property type="entry name" value="THIOL_PROTEASE_ASN"/>
    <property type="match status" value="1"/>
</dbReference>
<dbReference type="GO" id="GO:0006508">
    <property type="term" value="P:proteolysis"/>
    <property type="evidence" value="ECO:0007669"/>
    <property type="project" value="UniProtKB-KW"/>
</dbReference>
<keyword evidence="8" id="KW-0325">Glycoprotein</keyword>
<keyword evidence="6" id="KW-0865">Zymogen</keyword>
<dbReference type="GO" id="GO:0000323">
    <property type="term" value="C:lytic vacuole"/>
    <property type="evidence" value="ECO:0007669"/>
    <property type="project" value="UniProtKB-ARBA"/>
</dbReference>
<dbReference type="InterPro" id="IPR000169">
    <property type="entry name" value="Pept_cys_AS"/>
</dbReference>
<comment type="similarity">
    <text evidence="1">Belongs to the peptidase C1 family.</text>
</comment>
<dbReference type="KEGG" id="mpp:MICPUCDRAFT_14932"/>
<dbReference type="GeneID" id="9682666"/>
<dbReference type="AlphaFoldDB" id="C1MP57"/>
<dbReference type="CDD" id="cd02248">
    <property type="entry name" value="Peptidase_C1A"/>
    <property type="match status" value="1"/>
</dbReference>
<dbReference type="Pfam" id="PF00112">
    <property type="entry name" value="Peptidase_C1"/>
    <property type="match status" value="1"/>
</dbReference>
<evidence type="ECO:0000256" key="2">
    <source>
        <dbReference type="ARBA" id="ARBA00022670"/>
    </source>
</evidence>
<keyword evidence="5" id="KW-0788">Thiol protease</keyword>
<reference evidence="11 12" key="1">
    <citation type="journal article" date="2009" name="Science">
        <title>Green evolution and dynamic adaptations revealed by genomes of the marine picoeukaryotes Micromonas.</title>
        <authorList>
            <person name="Worden A.Z."/>
            <person name="Lee J.H."/>
            <person name="Mock T."/>
            <person name="Rouze P."/>
            <person name="Simmons M.P."/>
            <person name="Aerts A.L."/>
            <person name="Allen A.E."/>
            <person name="Cuvelier M.L."/>
            <person name="Derelle E."/>
            <person name="Everett M.V."/>
            <person name="Foulon E."/>
            <person name="Grimwood J."/>
            <person name="Gundlach H."/>
            <person name="Henrissat B."/>
            <person name="Napoli C."/>
            <person name="McDonald S.M."/>
            <person name="Parker M.S."/>
            <person name="Rombauts S."/>
            <person name="Salamov A."/>
            <person name="Von Dassow P."/>
            <person name="Badger J.H."/>
            <person name="Coutinho P.M."/>
            <person name="Demir E."/>
            <person name="Dubchak I."/>
            <person name="Gentemann C."/>
            <person name="Eikrem W."/>
            <person name="Gready J.E."/>
            <person name="John U."/>
            <person name="Lanier W."/>
            <person name="Lindquist E.A."/>
            <person name="Lucas S."/>
            <person name="Mayer K.F."/>
            <person name="Moreau H."/>
            <person name="Not F."/>
            <person name="Otillar R."/>
            <person name="Panaud O."/>
            <person name="Pangilinan J."/>
            <person name="Paulsen I."/>
            <person name="Piegu B."/>
            <person name="Poliakov A."/>
            <person name="Robbens S."/>
            <person name="Schmutz J."/>
            <person name="Toulza E."/>
            <person name="Wyss T."/>
            <person name="Zelensky A."/>
            <person name="Zhou K."/>
            <person name="Armbrust E.V."/>
            <person name="Bhattacharya D."/>
            <person name="Goodenough U.W."/>
            <person name="Van de Peer Y."/>
            <person name="Grigoriev I.V."/>
        </authorList>
    </citation>
    <scope>NUCLEOTIDE SEQUENCE [LARGE SCALE GENOMIC DNA]</scope>
    <source>
        <strain evidence="11 12">CCMP1545</strain>
    </source>
</reference>
<dbReference type="Pfam" id="PF08246">
    <property type="entry name" value="Inhibitor_I29"/>
    <property type="match status" value="1"/>
</dbReference>
<evidence type="ECO:0000256" key="7">
    <source>
        <dbReference type="ARBA" id="ARBA00023157"/>
    </source>
</evidence>
<feature type="domain" description="Peptidase C1A papain C-terminal" evidence="9">
    <location>
        <begin position="99"/>
        <end position="328"/>
    </location>
</feature>
<protein>
    <submittedName>
        <fullName evidence="11">Predicted protein</fullName>
    </submittedName>
</protein>
<dbReference type="GO" id="GO:0008234">
    <property type="term" value="F:cysteine-type peptidase activity"/>
    <property type="evidence" value="ECO:0007669"/>
    <property type="project" value="UniProtKB-KW"/>
</dbReference>
<dbReference type="SUPFAM" id="SSF54001">
    <property type="entry name" value="Cysteine proteinases"/>
    <property type="match status" value="1"/>
</dbReference>
<dbReference type="InterPro" id="IPR013201">
    <property type="entry name" value="Prot_inhib_I29"/>
</dbReference>
<keyword evidence="12" id="KW-1185">Reference proteome</keyword>
<evidence type="ECO:0000259" key="9">
    <source>
        <dbReference type="SMART" id="SM00645"/>
    </source>
</evidence>
<evidence type="ECO:0000256" key="5">
    <source>
        <dbReference type="ARBA" id="ARBA00022807"/>
    </source>
</evidence>
<accession>C1MP57</accession>
<evidence type="ECO:0000256" key="8">
    <source>
        <dbReference type="ARBA" id="ARBA00023180"/>
    </source>
</evidence>
<evidence type="ECO:0000259" key="10">
    <source>
        <dbReference type="SMART" id="SM00848"/>
    </source>
</evidence>
<dbReference type="PROSITE" id="PS00139">
    <property type="entry name" value="THIOL_PROTEASE_CYS"/>
    <property type="match status" value="1"/>
</dbReference>
<dbReference type="Proteomes" id="UP000001876">
    <property type="component" value="Unassembled WGS sequence"/>
</dbReference>
<evidence type="ECO:0000313" key="12">
    <source>
        <dbReference type="Proteomes" id="UP000001876"/>
    </source>
</evidence>
<dbReference type="OMA" id="AKPPYWI"/>
<evidence type="ECO:0000313" key="11">
    <source>
        <dbReference type="EMBL" id="EEH58872.1"/>
    </source>
</evidence>
<proteinExistence type="inferred from homology"/>
<sequence>MTRHERDFDAFVLEHGKTYASDAKEYAKRLEIFAENMARAKEMSARDGAEYGATPFADLTEDEFASSLLMREPIDAARVERLKRHESSRVLPHLPTENIPLNFDWRALGAVTPVKNQGMCGSCWSFSATGAVEGAHFVKSGALVSLSEQQLVDCDHTCDPDSGTACDSGCDGGLPANAMAYVVKRGGLDAEAAYPYLGARGDGRCKSKEDGPPAATITNYSFVSADESQIAAALVKHGPLSVGIDARWMQLYRRGVACPWACDKTRLDHGVLIVGFGAEGRAPARGFRREPFWLIKNSWGARWGEEGYYKICKDKGSCGVNTMVLAAQA</sequence>
<dbReference type="Gene3D" id="3.90.70.10">
    <property type="entry name" value="Cysteine proteinases"/>
    <property type="match status" value="1"/>
</dbReference>
<keyword evidence="3" id="KW-0732">Signal</keyword>
<dbReference type="MEROPS" id="C01.022"/>
<evidence type="ECO:0000256" key="6">
    <source>
        <dbReference type="ARBA" id="ARBA00023145"/>
    </source>
</evidence>
<dbReference type="FunFam" id="3.90.70.10:FF:000057">
    <property type="entry name" value="Cysteine protease RD19A"/>
    <property type="match status" value="1"/>
</dbReference>
<evidence type="ECO:0000256" key="1">
    <source>
        <dbReference type="ARBA" id="ARBA00008455"/>
    </source>
</evidence>
<keyword evidence="7" id="KW-1015">Disulfide bond</keyword>
<evidence type="ECO:0000256" key="4">
    <source>
        <dbReference type="ARBA" id="ARBA00022801"/>
    </source>
</evidence>
<dbReference type="STRING" id="564608.C1MP57"/>
<dbReference type="RefSeq" id="XP_003057227.1">
    <property type="nucleotide sequence ID" value="XM_003057181.1"/>
</dbReference>
<dbReference type="InterPro" id="IPR000668">
    <property type="entry name" value="Peptidase_C1A_C"/>
</dbReference>
<dbReference type="InterPro" id="IPR025660">
    <property type="entry name" value="Pept_his_AS"/>
</dbReference>
<name>C1MP57_MICPC</name>
<evidence type="ECO:0000256" key="3">
    <source>
        <dbReference type="ARBA" id="ARBA00022729"/>
    </source>
</evidence>